<dbReference type="CDD" id="cd03022">
    <property type="entry name" value="DsbA_HCCA_Iso"/>
    <property type="match status" value="1"/>
</dbReference>
<organism evidence="4 5">
    <name type="scientific">Pseudomonas putida</name>
    <name type="common">Arthrobacter siderocapsulatus</name>
    <dbReference type="NCBI Taxonomy" id="303"/>
    <lineage>
        <taxon>Bacteria</taxon>
        <taxon>Pseudomonadati</taxon>
        <taxon>Pseudomonadota</taxon>
        <taxon>Gammaproteobacteria</taxon>
        <taxon>Pseudomonadales</taxon>
        <taxon>Pseudomonadaceae</taxon>
        <taxon>Pseudomonas</taxon>
    </lineage>
</organism>
<dbReference type="InterPro" id="IPR001853">
    <property type="entry name" value="DSBA-like_thioredoxin_dom"/>
</dbReference>
<dbReference type="RefSeq" id="WP_016486527.1">
    <property type="nucleotide sequence ID" value="NZ_AP015029.1"/>
</dbReference>
<dbReference type="GO" id="GO:0004602">
    <property type="term" value="F:glutathione peroxidase activity"/>
    <property type="evidence" value="ECO:0007669"/>
    <property type="project" value="TreeGrafter"/>
</dbReference>
<sequence length="204" mass="21876">MNKTVDFFFDLGSPASYLAWTQLPGLCARQGATLHLRPMLLGGVFQATGNASPAMVPAKGRYMFTDLARFAARYGVPFGLPPGFPVNTLTLMRGVMGTQLRAPEQLESLLSALFNGLWVQRRNLSDSAVLDETLSQAGFDPQAFHALAADGEVKAALKQATEVAVERGVFGAPTCFVGEAMFFGQDRLDFVEEALSQGASSFSS</sequence>
<evidence type="ECO:0000259" key="3">
    <source>
        <dbReference type="Pfam" id="PF01323"/>
    </source>
</evidence>
<dbReference type="PANTHER" id="PTHR42943">
    <property type="entry name" value="GLUTATHIONE S-TRANSFERASE KAPPA"/>
    <property type="match status" value="1"/>
</dbReference>
<dbReference type="GO" id="GO:0004364">
    <property type="term" value="F:glutathione transferase activity"/>
    <property type="evidence" value="ECO:0007669"/>
    <property type="project" value="TreeGrafter"/>
</dbReference>
<dbReference type="InterPro" id="IPR036249">
    <property type="entry name" value="Thioredoxin-like_sf"/>
</dbReference>
<proteinExistence type="inferred from homology"/>
<dbReference type="GO" id="GO:0006749">
    <property type="term" value="P:glutathione metabolic process"/>
    <property type="evidence" value="ECO:0007669"/>
    <property type="project" value="TreeGrafter"/>
</dbReference>
<feature type="domain" description="DSBA-like thioredoxin" evidence="3">
    <location>
        <begin position="4"/>
        <end position="195"/>
    </location>
</feature>
<keyword evidence="1" id="KW-0413">Isomerase</keyword>
<dbReference type="PIRSF" id="PIRSF006386">
    <property type="entry name" value="HCCAis_GSTk"/>
    <property type="match status" value="1"/>
</dbReference>
<dbReference type="Gene3D" id="3.40.30.10">
    <property type="entry name" value="Glutaredoxin"/>
    <property type="match status" value="1"/>
</dbReference>
<dbReference type="InterPro" id="IPR051924">
    <property type="entry name" value="GST_Kappa/NadH"/>
</dbReference>
<comment type="similarity">
    <text evidence="1">Belongs to the GST superfamily. NadH family.</text>
</comment>
<dbReference type="PANTHER" id="PTHR42943:SF2">
    <property type="entry name" value="GLUTATHIONE S-TRANSFERASE KAPPA 1"/>
    <property type="match status" value="1"/>
</dbReference>
<dbReference type="Pfam" id="PF01323">
    <property type="entry name" value="DSBA"/>
    <property type="match status" value="1"/>
</dbReference>
<evidence type="ECO:0000256" key="2">
    <source>
        <dbReference type="PIRSR" id="PIRSR006386-1"/>
    </source>
</evidence>
<protein>
    <recommendedName>
        <fullName evidence="1">2-hydroxychromene-2-carboxylate isomerase</fullName>
        <ecNumber evidence="1">5.99.1.4</ecNumber>
    </recommendedName>
</protein>
<feature type="active site" description="Nucleophile" evidence="2">
    <location>
        <position position="13"/>
    </location>
</feature>
<reference evidence="4 5" key="1">
    <citation type="submission" date="2015-11" db="EMBL/GenBank/DDBJ databases">
        <title>Complete genome sequencing of a biphenyl-degrading bacterium, Pseudomonas putida KF715 (=NBRC110667).</title>
        <authorList>
            <person name="Suenaga H."/>
            <person name="Fujihara N."/>
            <person name="Watanabe T."/>
            <person name="Hirose J."/>
            <person name="Kimura N."/>
            <person name="Yamazoe A."/>
            <person name="Hosoyama A."/>
            <person name="Shimodaira J."/>
            <person name="Furukawa K."/>
        </authorList>
    </citation>
    <scope>NUCLEOTIDE SEQUENCE [LARGE SCALE GENOMIC DNA]</scope>
    <source>
        <strain evidence="4 5">KF715</strain>
    </source>
</reference>
<dbReference type="GO" id="GO:0018845">
    <property type="term" value="F:2-hydroxychromene-2-carboxylate isomerase activity"/>
    <property type="evidence" value="ECO:0007669"/>
    <property type="project" value="UniProtKB-UniRule"/>
</dbReference>
<accession>A0A1L7NC82</accession>
<gene>
    <name evidence="4" type="ORF">KF715C_ch24700</name>
</gene>
<comment type="catalytic activity">
    <reaction evidence="1">
        <text>2-hydroxychromene-2-carboxylate = (3E)-4-(2-hydroxyphenyl)-2-oxobut-3-enoate</text>
        <dbReference type="Rhea" id="RHEA:27401"/>
        <dbReference type="ChEBI" id="CHEBI:59350"/>
        <dbReference type="ChEBI" id="CHEBI:59353"/>
        <dbReference type="EC" id="5.99.1.4"/>
    </reaction>
</comment>
<evidence type="ECO:0000313" key="5">
    <source>
        <dbReference type="Proteomes" id="UP000218731"/>
    </source>
</evidence>
<evidence type="ECO:0000256" key="1">
    <source>
        <dbReference type="PIRNR" id="PIRNR006386"/>
    </source>
</evidence>
<dbReference type="EMBL" id="AP015029">
    <property type="protein sequence ID" value="BAW23043.1"/>
    <property type="molecule type" value="Genomic_DNA"/>
</dbReference>
<dbReference type="AlphaFoldDB" id="A0A1L7NC82"/>
<dbReference type="EC" id="5.99.1.4" evidence="1"/>
<dbReference type="GO" id="GO:1901170">
    <property type="term" value="P:naphthalene catabolic process"/>
    <property type="evidence" value="ECO:0007669"/>
    <property type="project" value="InterPro"/>
</dbReference>
<dbReference type="SUPFAM" id="SSF52833">
    <property type="entry name" value="Thioredoxin-like"/>
    <property type="match status" value="1"/>
</dbReference>
<dbReference type="Proteomes" id="UP000218731">
    <property type="component" value="Chromosome 1"/>
</dbReference>
<dbReference type="InterPro" id="IPR014440">
    <property type="entry name" value="HCCAis_GSTk"/>
</dbReference>
<name>A0A1L7NC82_PSEPU</name>
<evidence type="ECO:0000313" key="4">
    <source>
        <dbReference type="EMBL" id="BAW23043.1"/>
    </source>
</evidence>
<dbReference type="InterPro" id="IPR044087">
    <property type="entry name" value="NahD-like"/>
</dbReference>